<feature type="domain" description="Autotransporter" evidence="1">
    <location>
        <begin position="1"/>
        <end position="234"/>
    </location>
</feature>
<dbReference type="SUPFAM" id="SSF103515">
    <property type="entry name" value="Autotransporter"/>
    <property type="match status" value="1"/>
</dbReference>
<name>A0ABX5F5U9_9CHRO</name>
<dbReference type="Proteomes" id="UP000238218">
    <property type="component" value="Unassembled WGS sequence"/>
</dbReference>
<dbReference type="PROSITE" id="PS51208">
    <property type="entry name" value="AUTOTRANSPORTER"/>
    <property type="match status" value="1"/>
</dbReference>
<reference evidence="2 3" key="2">
    <citation type="submission" date="2018-03" db="EMBL/GenBank/DDBJ databases">
        <title>The ancient ancestry and fast evolution of plastids.</title>
        <authorList>
            <person name="Moore K.R."/>
            <person name="Magnabosco C."/>
            <person name="Momper L."/>
            <person name="Gold D.A."/>
            <person name="Bosak T."/>
            <person name="Fournier G.P."/>
        </authorList>
    </citation>
    <scope>NUCLEOTIDE SEQUENCE [LARGE SCALE GENOMIC DNA]</scope>
    <source>
        <strain evidence="2 3">CCALA 015</strain>
    </source>
</reference>
<protein>
    <recommendedName>
        <fullName evidence="1">Autotransporter domain-containing protein</fullName>
    </recommendedName>
</protein>
<gene>
    <name evidence="2" type="ORF">C7B81_12790</name>
</gene>
<accession>A0ABX5F5U9</accession>
<evidence type="ECO:0000313" key="3">
    <source>
        <dbReference type="Proteomes" id="UP000238218"/>
    </source>
</evidence>
<proteinExistence type="predicted"/>
<dbReference type="EMBL" id="PVWP01000008">
    <property type="protein sequence ID" value="PSB36796.1"/>
    <property type="molecule type" value="Genomic_DNA"/>
</dbReference>
<organism evidence="2 3">
    <name type="scientific">Aphanothece cf. minutissima CCALA 015</name>
    <dbReference type="NCBI Taxonomy" id="2107695"/>
    <lineage>
        <taxon>Bacteria</taxon>
        <taxon>Bacillati</taxon>
        <taxon>Cyanobacteriota</taxon>
        <taxon>Cyanophyceae</taxon>
        <taxon>Oscillatoriophycideae</taxon>
        <taxon>Chroococcales</taxon>
        <taxon>Aphanothecaceae</taxon>
        <taxon>Aphanothece</taxon>
    </lineage>
</organism>
<dbReference type="Pfam" id="PF03797">
    <property type="entry name" value="Autotransporter"/>
    <property type="match status" value="1"/>
</dbReference>
<sequence length="234" mass="23905">MSLTSANVSADVNGGAFYAVYRPTERWTIKGLLGYSSFAVDGSRNVASIGNGSTIHGATAAKGYTAAIHASYDILINAGQGNGSMRLKPIAGLAWGGYQQNGFTESDGGALNLRVDGNTASSLVATLGMELAFSPIALSQDKVQSITPRLAVAYQLDALANSSGNKSLNATFVAAPSAGSFSTQGENGGANALTVTGGVDVQLARNASLYATVNYQVESNGSQFGYGGGLRIQF</sequence>
<dbReference type="Gene3D" id="2.40.128.130">
    <property type="entry name" value="Autotransporter beta-domain"/>
    <property type="match status" value="1"/>
</dbReference>
<evidence type="ECO:0000313" key="2">
    <source>
        <dbReference type="EMBL" id="PSB36796.1"/>
    </source>
</evidence>
<dbReference type="NCBIfam" id="TIGR01414">
    <property type="entry name" value="autotrans_barl"/>
    <property type="match status" value="1"/>
</dbReference>
<dbReference type="InterPro" id="IPR006315">
    <property type="entry name" value="OM_autotransptr_brl_dom"/>
</dbReference>
<evidence type="ECO:0000259" key="1">
    <source>
        <dbReference type="PROSITE" id="PS51208"/>
    </source>
</evidence>
<keyword evidence="3" id="KW-1185">Reference proteome</keyword>
<dbReference type="InterPro" id="IPR005546">
    <property type="entry name" value="Autotransporte_beta"/>
</dbReference>
<dbReference type="InterPro" id="IPR036709">
    <property type="entry name" value="Autotransporte_beta_dom_sf"/>
</dbReference>
<dbReference type="SMART" id="SM00869">
    <property type="entry name" value="Autotransporter"/>
    <property type="match status" value="1"/>
</dbReference>
<reference evidence="2 3" key="1">
    <citation type="submission" date="2018-02" db="EMBL/GenBank/DDBJ databases">
        <authorList>
            <person name="Moore K."/>
            <person name="Momper L."/>
        </authorList>
    </citation>
    <scope>NUCLEOTIDE SEQUENCE [LARGE SCALE GENOMIC DNA]</scope>
    <source>
        <strain evidence="2 3">CCALA 015</strain>
    </source>
</reference>
<comment type="caution">
    <text evidence="2">The sequence shown here is derived from an EMBL/GenBank/DDBJ whole genome shotgun (WGS) entry which is preliminary data.</text>
</comment>